<proteinExistence type="predicted"/>
<accession>A0A2W5N314</accession>
<comment type="caution">
    <text evidence="2">The sequence shown here is derived from an EMBL/GenBank/DDBJ whole genome shotgun (WGS) entry which is preliminary data.</text>
</comment>
<feature type="transmembrane region" description="Helical" evidence="1">
    <location>
        <begin position="12"/>
        <end position="31"/>
    </location>
</feature>
<keyword evidence="1" id="KW-1133">Transmembrane helix</keyword>
<organism evidence="2 3">
    <name type="scientific">Rhodovulum sulfidophilum</name>
    <name type="common">Rhodobacter sulfidophilus</name>
    <dbReference type="NCBI Taxonomy" id="35806"/>
    <lineage>
        <taxon>Bacteria</taxon>
        <taxon>Pseudomonadati</taxon>
        <taxon>Pseudomonadota</taxon>
        <taxon>Alphaproteobacteria</taxon>
        <taxon>Rhodobacterales</taxon>
        <taxon>Paracoccaceae</taxon>
        <taxon>Rhodovulum</taxon>
    </lineage>
</organism>
<dbReference type="Proteomes" id="UP000249185">
    <property type="component" value="Unassembled WGS sequence"/>
</dbReference>
<evidence type="ECO:0000313" key="2">
    <source>
        <dbReference type="EMBL" id="PZQ46759.1"/>
    </source>
</evidence>
<dbReference type="EMBL" id="QFPW01000021">
    <property type="protein sequence ID" value="PZQ46759.1"/>
    <property type="molecule type" value="Genomic_DNA"/>
</dbReference>
<sequence>MSFIRDSTLSTFHLIFSYFVLCLSDIITMSFSRSLLLYLLRLYSGCFTKCKIRVVRINLSSSTSLIFYSSRNFSTSLFVNQNITTRFD</sequence>
<evidence type="ECO:0000313" key="3">
    <source>
        <dbReference type="Proteomes" id="UP000249185"/>
    </source>
</evidence>
<evidence type="ECO:0000256" key="1">
    <source>
        <dbReference type="SAM" id="Phobius"/>
    </source>
</evidence>
<reference evidence="2 3" key="1">
    <citation type="submission" date="2017-08" db="EMBL/GenBank/DDBJ databases">
        <title>Infants hospitalized years apart are colonized by the same room-sourced microbial strains.</title>
        <authorList>
            <person name="Brooks B."/>
            <person name="Olm M.R."/>
            <person name="Firek B.A."/>
            <person name="Baker R."/>
            <person name="Thomas B.C."/>
            <person name="Morowitz M.J."/>
            <person name="Banfield J.F."/>
        </authorList>
    </citation>
    <scope>NUCLEOTIDE SEQUENCE [LARGE SCALE GENOMIC DNA]</scope>
    <source>
        <strain evidence="2">S2_005_002_R2_34</strain>
    </source>
</reference>
<keyword evidence="1" id="KW-0812">Transmembrane</keyword>
<protein>
    <submittedName>
        <fullName evidence="2">Uncharacterized protein</fullName>
    </submittedName>
</protein>
<keyword evidence="1" id="KW-0472">Membrane</keyword>
<dbReference type="AlphaFoldDB" id="A0A2W5N314"/>
<name>A0A2W5N314_RHOSU</name>
<gene>
    <name evidence="2" type="ORF">DI556_19250</name>
</gene>